<keyword evidence="1" id="KW-0812">Transmembrane</keyword>
<evidence type="ECO:0000313" key="2">
    <source>
        <dbReference type="EMBL" id="MFB5192137.1"/>
    </source>
</evidence>
<comment type="caution">
    <text evidence="2">The sequence shown here is derived from an EMBL/GenBank/DDBJ whole genome shotgun (WGS) entry which is preliminary data.</text>
</comment>
<feature type="transmembrane region" description="Helical" evidence="1">
    <location>
        <begin position="55"/>
        <end position="73"/>
    </location>
</feature>
<dbReference type="Gene3D" id="3.30.310.20">
    <property type="entry name" value="DNA-3-methyladenine glycosylase AlkA, N-terminal domain"/>
    <property type="match status" value="1"/>
</dbReference>
<keyword evidence="1" id="KW-0472">Membrane</keyword>
<dbReference type="InterPro" id="IPR037046">
    <property type="entry name" value="AlkA_N_sf"/>
</dbReference>
<keyword evidence="3" id="KW-1185">Reference proteome</keyword>
<accession>A0ABV5AKC7</accession>
<keyword evidence="1" id="KW-1133">Transmembrane helix</keyword>
<reference evidence="2 3" key="1">
    <citation type="journal article" date="2024" name="Int. J. Mol. Sci.">
        <title>Exploration of Alicyclobacillus spp. Genome in Search of Antibiotic Resistance.</title>
        <authorList>
            <person name="Bucka-Kolendo J."/>
            <person name="Kiousi D.E."/>
            <person name="Dekowska A."/>
            <person name="Mikolajczuk-Szczyrba A."/>
            <person name="Karadedos D.M."/>
            <person name="Michael P."/>
            <person name="Galanis A."/>
            <person name="Sokolowska B."/>
        </authorList>
    </citation>
    <scope>NUCLEOTIDE SEQUENCE [LARGE SCALE GENOMIC DNA]</scope>
    <source>
        <strain evidence="2 3">KKP 3000</strain>
    </source>
</reference>
<evidence type="ECO:0000313" key="3">
    <source>
        <dbReference type="Proteomes" id="UP001579974"/>
    </source>
</evidence>
<dbReference type="RefSeq" id="WP_275472809.1">
    <property type="nucleotide sequence ID" value="NZ_CP162940.1"/>
</dbReference>
<organism evidence="2 3">
    <name type="scientific">Alicyclobacillus fastidiosus</name>
    <dbReference type="NCBI Taxonomy" id="392011"/>
    <lineage>
        <taxon>Bacteria</taxon>
        <taxon>Bacillati</taxon>
        <taxon>Bacillota</taxon>
        <taxon>Bacilli</taxon>
        <taxon>Bacillales</taxon>
        <taxon>Alicyclobacillaceae</taxon>
        <taxon>Alicyclobacillus</taxon>
    </lineage>
</organism>
<dbReference type="Proteomes" id="UP001579974">
    <property type="component" value="Unassembled WGS sequence"/>
</dbReference>
<name>A0ABV5AKC7_9BACL</name>
<protein>
    <submittedName>
        <fullName evidence="2">Uncharacterized protein</fullName>
    </submittedName>
</protein>
<feature type="transmembrane region" description="Helical" evidence="1">
    <location>
        <begin position="15"/>
        <end position="35"/>
    </location>
</feature>
<dbReference type="EMBL" id="JBDXSU010000017">
    <property type="protein sequence ID" value="MFB5192137.1"/>
    <property type="molecule type" value="Genomic_DNA"/>
</dbReference>
<proteinExistence type="predicted"/>
<sequence length="99" mass="10849">MEVSSLTPGRIEIRLLELVGCTATEALLAAAHYVWEWFDLDANLAPFYQLAMGDPVLTALGFQLTVAIPILAVRQPDASFSRHTVGTCDKVERVSAQFL</sequence>
<evidence type="ECO:0000256" key="1">
    <source>
        <dbReference type="SAM" id="Phobius"/>
    </source>
</evidence>
<gene>
    <name evidence="2" type="ORF">KKP3000_000931</name>
</gene>